<comment type="caution">
    <text evidence="1">The sequence shown here is derived from an EMBL/GenBank/DDBJ whole genome shotgun (WGS) entry which is preliminary data.</text>
</comment>
<sequence>MSHIIRTQRAAGAGCLLEMAQQMERYSATKMSYTDAALPALACATDTASTYGYAFAAGEPTGSTFKINAAPKGSQANDSDCATLSIDQAGTKGETGSKDVAYCWR</sequence>
<reference evidence="1 2" key="1">
    <citation type="submission" date="2022-06" db="EMBL/GenBank/DDBJ databases">
        <title>Ideonella sp. NS12-5 Genome sequencing and assembly.</title>
        <authorList>
            <person name="Jung Y."/>
        </authorList>
    </citation>
    <scope>NUCLEOTIDE SEQUENCE [LARGE SCALE GENOMIC DNA]</scope>
    <source>
        <strain evidence="1 2">NS12-5</strain>
    </source>
</reference>
<proteinExistence type="predicted"/>
<protein>
    <submittedName>
        <fullName evidence="1">Type IV pilin protein</fullName>
    </submittedName>
</protein>
<accession>A0ABT1BS00</accession>
<gene>
    <name evidence="1" type="ORF">M0L44_15870</name>
</gene>
<evidence type="ECO:0000313" key="2">
    <source>
        <dbReference type="Proteomes" id="UP001204851"/>
    </source>
</evidence>
<name>A0ABT1BS00_9BURK</name>
<keyword evidence="2" id="KW-1185">Reference proteome</keyword>
<dbReference type="Proteomes" id="UP001204851">
    <property type="component" value="Unassembled WGS sequence"/>
</dbReference>
<dbReference type="InterPro" id="IPR031982">
    <property type="entry name" value="PilE-like"/>
</dbReference>
<dbReference type="Gene3D" id="3.30.700.50">
    <property type="match status" value="1"/>
</dbReference>
<evidence type="ECO:0000313" key="1">
    <source>
        <dbReference type="EMBL" id="MCO5978177.1"/>
    </source>
</evidence>
<dbReference type="EMBL" id="JAMXMC010000009">
    <property type="protein sequence ID" value="MCO5978177.1"/>
    <property type="molecule type" value="Genomic_DNA"/>
</dbReference>
<organism evidence="1 2">
    <name type="scientific">Ideonella oryzae</name>
    <dbReference type="NCBI Taxonomy" id="2937441"/>
    <lineage>
        <taxon>Bacteria</taxon>
        <taxon>Pseudomonadati</taxon>
        <taxon>Pseudomonadota</taxon>
        <taxon>Betaproteobacteria</taxon>
        <taxon>Burkholderiales</taxon>
        <taxon>Sphaerotilaceae</taxon>
        <taxon>Ideonella</taxon>
    </lineage>
</organism>
<dbReference type="Pfam" id="PF16732">
    <property type="entry name" value="ComP_DUS"/>
    <property type="match status" value="1"/>
</dbReference>